<dbReference type="InterPro" id="IPR012808">
    <property type="entry name" value="CHP02453"/>
</dbReference>
<keyword evidence="2" id="KW-1185">Reference proteome</keyword>
<dbReference type="PANTHER" id="PTHR36452:SF1">
    <property type="entry name" value="DUF2461 DOMAIN-CONTAINING PROTEIN"/>
    <property type="match status" value="1"/>
</dbReference>
<accession>A0ABX0QIV1</accession>
<evidence type="ECO:0000313" key="2">
    <source>
        <dbReference type="Proteomes" id="UP000606008"/>
    </source>
</evidence>
<comment type="caution">
    <text evidence="1">The sequence shown here is derived from an EMBL/GenBank/DDBJ whole genome shotgun (WGS) entry which is preliminary data.</text>
</comment>
<reference evidence="2" key="2">
    <citation type="submission" date="2023-07" db="EMBL/GenBank/DDBJ databases">
        <authorList>
            <person name="Jung D.-H."/>
        </authorList>
    </citation>
    <scope>NUCLEOTIDE SEQUENCE [LARGE SCALE GENOMIC DNA]</scope>
    <source>
        <strain evidence="2">JA-25</strain>
    </source>
</reference>
<proteinExistence type="predicted"/>
<organism evidence="1 2">
    <name type="scientific">Fibrivirga algicola</name>
    <dbReference type="NCBI Taxonomy" id="2950420"/>
    <lineage>
        <taxon>Bacteria</taxon>
        <taxon>Pseudomonadati</taxon>
        <taxon>Bacteroidota</taxon>
        <taxon>Cytophagia</taxon>
        <taxon>Cytophagales</taxon>
        <taxon>Spirosomataceae</taxon>
        <taxon>Fibrivirga</taxon>
    </lineage>
</organism>
<dbReference type="EMBL" id="WAEL01000004">
    <property type="protein sequence ID" value="NID10862.1"/>
    <property type="molecule type" value="Genomic_DNA"/>
</dbReference>
<dbReference type="Proteomes" id="UP000606008">
    <property type="component" value="Unassembled WGS sequence"/>
</dbReference>
<dbReference type="NCBIfam" id="TIGR02453">
    <property type="entry name" value="TIGR02453 family protein"/>
    <property type="match status" value="1"/>
</dbReference>
<evidence type="ECO:0000313" key="1">
    <source>
        <dbReference type="EMBL" id="NID10862.1"/>
    </source>
</evidence>
<gene>
    <name evidence="1" type="ORF">F7231_11840</name>
</gene>
<dbReference type="Pfam" id="PF09365">
    <property type="entry name" value="DUF2461"/>
    <property type="match status" value="1"/>
</dbReference>
<reference evidence="2" key="1">
    <citation type="submission" date="2019-09" db="EMBL/GenBank/DDBJ databases">
        <authorList>
            <person name="Jung D.-H."/>
        </authorList>
    </citation>
    <scope>NUCLEOTIDE SEQUENCE [LARGE SCALE GENOMIC DNA]</scope>
    <source>
        <strain evidence="2">JA-25</strain>
    </source>
</reference>
<dbReference type="InterPro" id="IPR015996">
    <property type="entry name" value="UCP028451"/>
</dbReference>
<dbReference type="PANTHER" id="PTHR36452">
    <property type="entry name" value="CHROMOSOME 12, WHOLE GENOME SHOTGUN SEQUENCE"/>
    <property type="match status" value="1"/>
</dbReference>
<name>A0ABX0QIV1_9BACT</name>
<dbReference type="PIRSF" id="PIRSF028451">
    <property type="entry name" value="UCP028451"/>
    <property type="match status" value="1"/>
</dbReference>
<sequence>MTAATLTFLTDLVQNNHREWFHANRARYDAAKAEVEALAARLIDGASAFHPLPNTNPRDCIFRINRDIRFSKDKAPYKSNFAVAIGPGGRHSGQIDFYLHIQPGNESFLGAGMWQATPAQLAAFRQEIDYNADTLKAIIDAPEFRAYFPEISGESTKTAPKGYSADHPDIALLKRKQLFFMHRYTDKEVLKANFADEVLRGCRLIKPYCDYLNELFFAQEPQDIQL</sequence>
<protein>
    <submittedName>
        <fullName evidence="1">DUF2461 domain-containing protein</fullName>
    </submittedName>
</protein>